<dbReference type="InterPro" id="IPR036514">
    <property type="entry name" value="SGNH_hydro_sf"/>
</dbReference>
<dbReference type="CDD" id="cd01839">
    <property type="entry name" value="SGNH_arylesterase_like"/>
    <property type="match status" value="1"/>
</dbReference>
<accession>A0A7V4DEH9</accession>
<dbReference type="InterPro" id="IPR051532">
    <property type="entry name" value="Ester_Hydrolysis_Enzymes"/>
</dbReference>
<dbReference type="AlphaFoldDB" id="A0A7V4DEH9"/>
<protein>
    <submittedName>
        <fullName evidence="2">Hydrolase</fullName>
    </submittedName>
</protein>
<dbReference type="Gene3D" id="3.40.50.1110">
    <property type="entry name" value="SGNH hydrolase"/>
    <property type="match status" value="1"/>
</dbReference>
<evidence type="ECO:0000313" key="2">
    <source>
        <dbReference type="EMBL" id="HGI31468.1"/>
    </source>
</evidence>
<dbReference type="Pfam" id="PF13472">
    <property type="entry name" value="Lipase_GDSL_2"/>
    <property type="match status" value="1"/>
</dbReference>
<dbReference type="InterPro" id="IPR013830">
    <property type="entry name" value="SGNH_hydro"/>
</dbReference>
<evidence type="ECO:0000259" key="1">
    <source>
        <dbReference type="Pfam" id="PF13472"/>
    </source>
</evidence>
<dbReference type="GO" id="GO:0016788">
    <property type="term" value="F:hydrolase activity, acting on ester bonds"/>
    <property type="evidence" value="ECO:0007669"/>
    <property type="project" value="UniProtKB-ARBA"/>
</dbReference>
<sequence length="209" mass="23406">MYPKRILCFGDSLTWGWDPESQDRFPPEKRWTRVLARLLGEGYEIIEEGLNGRTTGFDDPIEGDKNGRRHLVMLLETHRPVDLVVILLGTNDLKQRFNLHPADIAQSAGELVKIAQRSSAGPGGRAPLVLLIAPPPIGPLPQEAEIFAGGEEKSRKLGHLYRLQAERLRCLFFDAQEVVRTSPRDGIHWDAEGNRAFAEALAEIIRQAL</sequence>
<dbReference type="EMBL" id="DTFV01000130">
    <property type="protein sequence ID" value="HGI31468.1"/>
    <property type="molecule type" value="Genomic_DNA"/>
</dbReference>
<dbReference type="PANTHER" id="PTHR30383:SF29">
    <property type="entry name" value="SGNH HYDROLASE-TYPE ESTERASE DOMAIN-CONTAINING PROTEIN"/>
    <property type="match status" value="1"/>
</dbReference>
<comment type="caution">
    <text evidence="2">The sequence shown here is derived from an EMBL/GenBank/DDBJ whole genome shotgun (WGS) entry which is preliminary data.</text>
</comment>
<dbReference type="SUPFAM" id="SSF52266">
    <property type="entry name" value="SGNH hydrolase"/>
    <property type="match status" value="1"/>
</dbReference>
<name>A0A7V4DEH9_9BACT</name>
<reference evidence="2" key="1">
    <citation type="journal article" date="2020" name="mSystems">
        <title>Genome- and Community-Level Interaction Insights into Carbon Utilization and Element Cycling Functions of Hydrothermarchaeota in Hydrothermal Sediment.</title>
        <authorList>
            <person name="Zhou Z."/>
            <person name="Liu Y."/>
            <person name="Xu W."/>
            <person name="Pan J."/>
            <person name="Luo Z.H."/>
            <person name="Li M."/>
        </authorList>
    </citation>
    <scope>NUCLEOTIDE SEQUENCE [LARGE SCALE GENOMIC DNA]</scope>
    <source>
        <strain evidence="2">SpSt-747</strain>
    </source>
</reference>
<feature type="domain" description="SGNH hydrolase-type esterase" evidence="1">
    <location>
        <begin position="8"/>
        <end position="196"/>
    </location>
</feature>
<dbReference type="PANTHER" id="PTHR30383">
    <property type="entry name" value="THIOESTERASE 1/PROTEASE 1/LYSOPHOSPHOLIPASE L1"/>
    <property type="match status" value="1"/>
</dbReference>
<keyword evidence="2" id="KW-0378">Hydrolase</keyword>
<proteinExistence type="predicted"/>
<organism evidence="2">
    <name type="scientific">Candidatus Caldatribacterium californiense</name>
    <dbReference type="NCBI Taxonomy" id="1454726"/>
    <lineage>
        <taxon>Bacteria</taxon>
        <taxon>Pseudomonadati</taxon>
        <taxon>Atribacterota</taxon>
        <taxon>Atribacteria</taxon>
        <taxon>Atribacterales</taxon>
        <taxon>Candidatus Caldatribacteriaceae</taxon>
        <taxon>Candidatus Caldatribacterium</taxon>
    </lineage>
</organism>
<gene>
    <name evidence="2" type="ORF">ENV30_09240</name>
</gene>